<protein>
    <submittedName>
        <fullName evidence="1">Uncharacterized protein</fullName>
    </submittedName>
</protein>
<keyword evidence="2" id="KW-1185">Reference proteome</keyword>
<dbReference type="RefSeq" id="WP_212006994.1">
    <property type="nucleotide sequence ID" value="NZ_JAAFYZ010000002.1"/>
</dbReference>
<evidence type="ECO:0000313" key="2">
    <source>
        <dbReference type="Proteomes" id="UP000730482"/>
    </source>
</evidence>
<gene>
    <name evidence="1" type="ORF">KGQ19_00450</name>
</gene>
<reference evidence="1 2" key="1">
    <citation type="submission" date="2020-02" db="EMBL/GenBank/DDBJ databases">
        <title>Acidophilic actinobacteria isolated from forest soil.</title>
        <authorList>
            <person name="Golinska P."/>
        </authorList>
    </citation>
    <scope>NUCLEOTIDE SEQUENCE [LARGE SCALE GENOMIC DNA]</scope>
    <source>
        <strain evidence="1 2">NL8</strain>
    </source>
</reference>
<accession>A0ABS5KGE0</accession>
<name>A0ABS5KGE0_9ACTN</name>
<evidence type="ECO:0000313" key="1">
    <source>
        <dbReference type="EMBL" id="MBS2545328.1"/>
    </source>
</evidence>
<comment type="caution">
    <text evidence="1">The sequence shown here is derived from an EMBL/GenBank/DDBJ whole genome shotgun (WGS) entry which is preliminary data.</text>
</comment>
<dbReference type="Proteomes" id="UP000730482">
    <property type="component" value="Unassembled WGS sequence"/>
</dbReference>
<sequence length="92" mass="9713">MGPDSTDLALLKYLDGEPDVVRAAAALCGAAARFRATQDALTTANTRLLAALADAGVPKDDRAEIACAFLFLNHRMCEVSSAAHAEEGHDER</sequence>
<organism evidence="1 2">
    <name type="scientific">Catenulispora pinistramenti</name>
    <dbReference type="NCBI Taxonomy" id="2705254"/>
    <lineage>
        <taxon>Bacteria</taxon>
        <taxon>Bacillati</taxon>
        <taxon>Actinomycetota</taxon>
        <taxon>Actinomycetes</taxon>
        <taxon>Catenulisporales</taxon>
        <taxon>Catenulisporaceae</taxon>
        <taxon>Catenulispora</taxon>
    </lineage>
</organism>
<proteinExistence type="predicted"/>
<dbReference type="EMBL" id="JAAFYZ010000002">
    <property type="protein sequence ID" value="MBS2545328.1"/>
    <property type="molecule type" value="Genomic_DNA"/>
</dbReference>